<organism evidence="2 3">
    <name type="scientific">Chryseobacterium polytrichastri</name>
    <dbReference type="NCBI Taxonomy" id="1302687"/>
    <lineage>
        <taxon>Bacteria</taxon>
        <taxon>Pseudomonadati</taxon>
        <taxon>Bacteroidota</taxon>
        <taxon>Flavobacteriia</taxon>
        <taxon>Flavobacteriales</taxon>
        <taxon>Weeksellaceae</taxon>
        <taxon>Chryseobacterium group</taxon>
        <taxon>Chryseobacterium</taxon>
    </lineage>
</organism>
<sequence length="145" mass="16753">MDSKFIEGNLWTARKIENTYIVCLKDFSNIMEGLTDFVVHQKIKHGKIKGIGNVTEAILGFFNPSTKRKFHIKFDAKIRLSEIFGTLSEIDGIPIFHLETTLERENHTNLVGHLLDARIIGDNEFFIYPLETKIIEFKSEFFGFN</sequence>
<name>A0A1M6PZS6_9FLAO</name>
<dbReference type="SUPFAM" id="SSF117856">
    <property type="entry name" value="AF0104/ALDC/Ptd012-like"/>
    <property type="match status" value="1"/>
</dbReference>
<evidence type="ECO:0000313" key="2">
    <source>
        <dbReference type="EMBL" id="SHK13460.1"/>
    </source>
</evidence>
<dbReference type="RefSeq" id="WP_073290162.1">
    <property type="nucleotide sequence ID" value="NZ_FRAV01000001.1"/>
</dbReference>
<dbReference type="EMBL" id="FRAV01000001">
    <property type="protein sequence ID" value="SHK13460.1"/>
    <property type="molecule type" value="Genomic_DNA"/>
</dbReference>
<dbReference type="PANTHER" id="PTHR34988:SF1">
    <property type="entry name" value="DNA-BINDING PROTEIN"/>
    <property type="match status" value="1"/>
</dbReference>
<keyword evidence="3" id="KW-1185">Reference proteome</keyword>
<dbReference type="Gene3D" id="3.30.1330.80">
    <property type="entry name" value="Hypothetical protein, similar to alpha- acetolactate decarboxylase, domain 2"/>
    <property type="match status" value="1"/>
</dbReference>
<dbReference type="OrthoDB" id="9798999at2"/>
<evidence type="ECO:0000259" key="1">
    <source>
        <dbReference type="PROSITE" id="PS51742"/>
    </source>
</evidence>
<dbReference type="CDD" id="cd11378">
    <property type="entry name" value="DUF296"/>
    <property type="match status" value="1"/>
</dbReference>
<gene>
    <name evidence="2" type="ORF">SAMN05444267_1001173</name>
</gene>
<dbReference type="STRING" id="1302687.SAMN05444267_1001173"/>
<feature type="domain" description="PPC" evidence="1">
    <location>
        <begin position="14"/>
        <end position="145"/>
    </location>
</feature>
<evidence type="ECO:0000313" key="3">
    <source>
        <dbReference type="Proteomes" id="UP000184364"/>
    </source>
</evidence>
<reference evidence="3" key="1">
    <citation type="submission" date="2016-11" db="EMBL/GenBank/DDBJ databases">
        <authorList>
            <person name="Varghese N."/>
            <person name="Submissions S."/>
        </authorList>
    </citation>
    <scope>NUCLEOTIDE SEQUENCE [LARGE SCALE GENOMIC DNA]</scope>
    <source>
        <strain evidence="3">DSM 26899</strain>
    </source>
</reference>
<dbReference type="PROSITE" id="PS51742">
    <property type="entry name" value="PPC"/>
    <property type="match status" value="1"/>
</dbReference>
<dbReference type="InterPro" id="IPR005175">
    <property type="entry name" value="PPC_dom"/>
</dbReference>
<dbReference type="Pfam" id="PF03479">
    <property type="entry name" value="PCC"/>
    <property type="match status" value="1"/>
</dbReference>
<protein>
    <recommendedName>
        <fullName evidence="1">PPC domain-containing protein</fullName>
    </recommendedName>
</protein>
<dbReference type="AlphaFoldDB" id="A0A1M6PZS6"/>
<dbReference type="Proteomes" id="UP000184364">
    <property type="component" value="Unassembled WGS sequence"/>
</dbReference>
<proteinExistence type="predicted"/>
<dbReference type="PANTHER" id="PTHR34988">
    <property type="entry name" value="PROTEIN, PUTATIVE-RELATED"/>
    <property type="match status" value="1"/>
</dbReference>
<accession>A0A1M6PZS6</accession>